<name>U1GHU6_ENDPU</name>
<dbReference type="HOGENOM" id="CLU_041168_0_0_1"/>
<dbReference type="PANTHER" id="PTHR42111">
    <property type="entry name" value="YALI0D23727P"/>
    <property type="match status" value="1"/>
</dbReference>
<organism evidence="2 3">
    <name type="scientific">Endocarpon pusillum (strain Z07020 / HMAS-L-300199)</name>
    <name type="common">Lichen-forming fungus</name>
    <dbReference type="NCBI Taxonomy" id="1263415"/>
    <lineage>
        <taxon>Eukaryota</taxon>
        <taxon>Fungi</taxon>
        <taxon>Dikarya</taxon>
        <taxon>Ascomycota</taxon>
        <taxon>Pezizomycotina</taxon>
        <taxon>Eurotiomycetes</taxon>
        <taxon>Chaetothyriomycetidae</taxon>
        <taxon>Verrucariales</taxon>
        <taxon>Verrucariaceae</taxon>
        <taxon>Endocarpon</taxon>
    </lineage>
</organism>
<dbReference type="Proteomes" id="UP000019373">
    <property type="component" value="Unassembled WGS sequence"/>
</dbReference>
<evidence type="ECO:0000313" key="3">
    <source>
        <dbReference type="Proteomes" id="UP000019373"/>
    </source>
</evidence>
<dbReference type="PANTHER" id="PTHR42111:SF1">
    <property type="entry name" value="YALI0D23727P"/>
    <property type="match status" value="1"/>
</dbReference>
<feature type="compositionally biased region" description="Basic and acidic residues" evidence="1">
    <location>
        <begin position="72"/>
        <end position="84"/>
    </location>
</feature>
<feature type="compositionally biased region" description="Low complexity" evidence="1">
    <location>
        <begin position="139"/>
        <end position="150"/>
    </location>
</feature>
<feature type="compositionally biased region" description="Low complexity" evidence="1">
    <location>
        <begin position="346"/>
        <end position="360"/>
    </location>
</feature>
<reference evidence="3" key="1">
    <citation type="journal article" date="2014" name="BMC Genomics">
        <title>Genome characteristics reveal the impact of lichenization on lichen-forming fungus Endocarpon pusillum Hedwig (Verrucariales, Ascomycota).</title>
        <authorList>
            <person name="Wang Y.-Y."/>
            <person name="Liu B."/>
            <person name="Zhang X.-Y."/>
            <person name="Zhou Q.-M."/>
            <person name="Zhang T."/>
            <person name="Li H."/>
            <person name="Yu Y.-F."/>
            <person name="Zhang X.-L."/>
            <person name="Hao X.-Y."/>
            <person name="Wang M."/>
            <person name="Wang L."/>
            <person name="Wei J.-C."/>
        </authorList>
    </citation>
    <scope>NUCLEOTIDE SEQUENCE [LARGE SCALE GENOMIC DNA]</scope>
    <source>
        <strain evidence="3">Z07020 / HMAS-L-300199</strain>
    </source>
</reference>
<keyword evidence="3" id="KW-1185">Reference proteome</keyword>
<dbReference type="OMA" id="AHIKTED"/>
<feature type="region of interest" description="Disordered" evidence="1">
    <location>
        <begin position="276"/>
        <end position="406"/>
    </location>
</feature>
<evidence type="ECO:0000313" key="2">
    <source>
        <dbReference type="EMBL" id="ERF71386.1"/>
    </source>
</evidence>
<proteinExistence type="predicted"/>
<dbReference type="RefSeq" id="XP_007802945.1">
    <property type="nucleotide sequence ID" value="XM_007804754.1"/>
</dbReference>
<sequence>MSMGSTKAATQPNDTESRGSMAPLLPGSFPQGTESSQSSSYEPETTQLPESATDPTADSGKPSKRPFWKLGKKTDEDKAKEKGKTSSLSKSTATPHIAPVGVLRSASPLRSPEPSRGSVSSQRGQPYGSPGSPAHAVYSSSPRLHSPASSQIFERNVQEDVVPPQASPQIPSHIITENHIPPALDASSAAITNERLDPDSVEIVTHAMHLPAVIPVGPSLEASLTSFGEDHGLHRPETAGDDTASNYGTLDNADVRRLSFISFADVVHAEHAEHAEPGAVDHHTGRNSVHLGNPSGIVPTLAAPPRSPSPVHSPLSSPGHGTSPPSSVSPSFKGLDTSPAKGHRGSGSSMPSSAQSPLLSGAGELNIETMRQALRKTGSGDLSGIRSQPLSAVGNDDGTFADRPFK</sequence>
<feature type="compositionally biased region" description="Polar residues" evidence="1">
    <location>
        <begin position="1"/>
        <end position="14"/>
    </location>
</feature>
<feature type="compositionally biased region" description="Low complexity" evidence="1">
    <location>
        <begin position="309"/>
        <end position="331"/>
    </location>
</feature>
<feature type="compositionally biased region" description="Basic residues" evidence="1">
    <location>
        <begin position="62"/>
        <end position="71"/>
    </location>
</feature>
<feature type="compositionally biased region" description="Polar residues" evidence="1">
    <location>
        <begin position="30"/>
        <end position="56"/>
    </location>
</feature>
<dbReference type="AlphaFoldDB" id="U1GHU6"/>
<evidence type="ECO:0000256" key="1">
    <source>
        <dbReference type="SAM" id="MobiDB-lite"/>
    </source>
</evidence>
<accession>U1GHU6</accession>
<dbReference type="EMBL" id="KE721216">
    <property type="protein sequence ID" value="ERF71386.1"/>
    <property type="molecule type" value="Genomic_DNA"/>
</dbReference>
<protein>
    <submittedName>
        <fullName evidence="2">Uncharacterized protein</fullName>
    </submittedName>
</protein>
<gene>
    <name evidence="2" type="ORF">EPUS_07414</name>
</gene>
<dbReference type="GeneID" id="19242297"/>
<dbReference type="OrthoDB" id="5364312at2759"/>
<dbReference type="eggNOG" id="ENOG502S606">
    <property type="taxonomic scope" value="Eukaryota"/>
</dbReference>
<feature type="region of interest" description="Disordered" evidence="1">
    <location>
        <begin position="1"/>
        <end position="151"/>
    </location>
</feature>
<feature type="compositionally biased region" description="Polar residues" evidence="1">
    <location>
        <begin position="85"/>
        <end position="94"/>
    </location>
</feature>